<comment type="caution">
    <text evidence="2">The sequence shown here is derived from an EMBL/GenBank/DDBJ whole genome shotgun (WGS) entry which is preliminary data.</text>
</comment>
<protein>
    <submittedName>
        <fullName evidence="2">GIY-YIG nuclease family protein</fullName>
    </submittedName>
</protein>
<dbReference type="SMART" id="SM00974">
    <property type="entry name" value="T5orf172"/>
    <property type="match status" value="1"/>
</dbReference>
<dbReference type="Proteomes" id="UP001057753">
    <property type="component" value="Unassembled WGS sequence"/>
</dbReference>
<organism evidence="2 3">
    <name type="scientific">Salipaludibacillus agaradhaerens</name>
    <name type="common">Bacillus agaradhaerens</name>
    <dbReference type="NCBI Taxonomy" id="76935"/>
    <lineage>
        <taxon>Bacteria</taxon>
        <taxon>Bacillati</taxon>
        <taxon>Bacillota</taxon>
        <taxon>Bacilli</taxon>
        <taxon>Bacillales</taxon>
        <taxon>Bacillaceae</taxon>
    </lineage>
</organism>
<evidence type="ECO:0000259" key="1">
    <source>
        <dbReference type="SMART" id="SM00974"/>
    </source>
</evidence>
<gene>
    <name evidence="2" type="ORF">HXA33_10045</name>
</gene>
<feature type="domain" description="Bacteriophage T5 Orf172 DNA-binding" evidence="1">
    <location>
        <begin position="10"/>
        <end position="85"/>
    </location>
</feature>
<evidence type="ECO:0000313" key="3">
    <source>
        <dbReference type="Proteomes" id="UP001057753"/>
    </source>
</evidence>
<accession>A0A9Q4B2P7</accession>
<keyword evidence="3" id="KW-1185">Reference proteome</keyword>
<reference evidence="2" key="1">
    <citation type="submission" date="2020-06" db="EMBL/GenBank/DDBJ databases">
        <title>Insight into the genomes of haloalkaliphilic bacilli from Kenyan soda lakes.</title>
        <authorList>
            <person name="Mwirichia R."/>
            <person name="Villamizar G.C."/>
            <person name="Poehlein A."/>
            <person name="Mugweru J."/>
            <person name="Kipnyargis A."/>
            <person name="Kiplimo D."/>
            <person name="Orwa P."/>
            <person name="Daniel R."/>
        </authorList>
    </citation>
    <scope>NUCLEOTIDE SEQUENCE</scope>
    <source>
        <strain evidence="2">B1096_S55</strain>
    </source>
</reference>
<name>A0A9Q4B2P7_SALAG</name>
<dbReference type="EMBL" id="JABXYM010000001">
    <property type="protein sequence ID" value="MCR6096897.1"/>
    <property type="molecule type" value="Genomic_DNA"/>
</dbReference>
<dbReference type="AlphaFoldDB" id="A0A9Q4B2P7"/>
<dbReference type="RefSeq" id="WP_257821383.1">
    <property type="nucleotide sequence ID" value="NZ_JABXYM010000001.1"/>
</dbReference>
<dbReference type="InterPro" id="IPR018306">
    <property type="entry name" value="Phage_T5_Orf172_DNA-bd"/>
</dbReference>
<sequence>MEGYVYLIKEFHSNTYKIGKAVNVENRLKIFNVKLPFKWELIHTIKCKDYHRAETKAHNIFSTKRVNGEWFDLSDGDVEEIKSDSFKKVINSNKKTKKRFDYTEIYLKPTQIPGVIKDKSVDEHKEKVNHHFGELNERLKEYDKNFNKMVKDQESIHDDLMMEINKTLNMFRSDKKRKENLFTLLYKRIKKSG</sequence>
<evidence type="ECO:0000313" key="2">
    <source>
        <dbReference type="EMBL" id="MCR6096897.1"/>
    </source>
</evidence>
<dbReference type="Pfam" id="PF13455">
    <property type="entry name" value="MUG113"/>
    <property type="match status" value="1"/>
</dbReference>
<proteinExistence type="predicted"/>